<dbReference type="Proteomes" id="UP000289316">
    <property type="component" value="Unassembled WGS sequence"/>
</dbReference>
<organism evidence="1 2">
    <name type="scientific">Ligilactobacillus murinus</name>
    <dbReference type="NCBI Taxonomy" id="1622"/>
    <lineage>
        <taxon>Bacteria</taxon>
        <taxon>Bacillati</taxon>
        <taxon>Bacillota</taxon>
        <taxon>Bacilli</taxon>
        <taxon>Lactobacillales</taxon>
        <taxon>Lactobacillaceae</taxon>
        <taxon>Ligilactobacillus</taxon>
    </lineage>
</organism>
<reference evidence="1 2" key="1">
    <citation type="submission" date="2018-09" db="EMBL/GenBank/DDBJ databases">
        <title>Murine metabolic-syndrome-specific gut microbial biobank.</title>
        <authorList>
            <person name="Liu C."/>
        </authorList>
    </citation>
    <scope>NUCLEOTIDE SEQUENCE [LARGE SCALE GENOMIC DNA]</scope>
    <source>
        <strain evidence="1 2">C-30</strain>
    </source>
</reference>
<dbReference type="RefSeq" id="WP_119448497.1">
    <property type="nucleotide sequence ID" value="NZ_QWMU01000090.1"/>
</dbReference>
<dbReference type="EMBL" id="QZFR01000093">
    <property type="protein sequence ID" value="RXV66667.1"/>
    <property type="molecule type" value="Genomic_DNA"/>
</dbReference>
<dbReference type="AlphaFoldDB" id="A0A4Q2ABI5"/>
<gene>
    <name evidence="1" type="ORF">D6C19_09870</name>
</gene>
<protein>
    <submittedName>
        <fullName evidence="1">Uncharacterized protein</fullName>
    </submittedName>
</protein>
<proteinExistence type="predicted"/>
<evidence type="ECO:0000313" key="1">
    <source>
        <dbReference type="EMBL" id="RXV66667.1"/>
    </source>
</evidence>
<name>A0A4Q2ABI5_9LACO</name>
<accession>A0A4Q2ABI5</accession>
<sequence length="121" mass="14819">MIDKEQEKKFFQKQAELESEYFQHKKAYAQKQEELVMLDHKLDQLYYAIADVTYQCLRQNDAELQELAKVEQLHARIAETARDAYRINRQKLELEWEEYCMGNRRKQDKLEAEFLQQRRRS</sequence>
<comment type="caution">
    <text evidence="1">The sequence shown here is derived from an EMBL/GenBank/DDBJ whole genome shotgun (WGS) entry which is preliminary data.</text>
</comment>
<evidence type="ECO:0000313" key="2">
    <source>
        <dbReference type="Proteomes" id="UP000289316"/>
    </source>
</evidence>